<dbReference type="RefSeq" id="XP_008470864.1">
    <property type="nucleotide sequence ID" value="XM_008472642.3"/>
</dbReference>
<protein>
    <submittedName>
        <fullName evidence="3">Uncharacterized protein LOC103508107</fullName>
    </submittedName>
</protein>
<feature type="signal peptide" evidence="1">
    <location>
        <begin position="1"/>
        <end position="24"/>
    </location>
</feature>
<feature type="chain" id="PRO_5010186141" evidence="1">
    <location>
        <begin position="25"/>
        <end position="270"/>
    </location>
</feature>
<dbReference type="PaxDb" id="121845-A0A1S3CZ79"/>
<evidence type="ECO:0000313" key="3">
    <source>
        <dbReference type="RefSeq" id="XP_008470864.1"/>
    </source>
</evidence>
<evidence type="ECO:0000313" key="2">
    <source>
        <dbReference type="Proteomes" id="UP000079169"/>
    </source>
</evidence>
<keyword evidence="2" id="KW-1185">Reference proteome</keyword>
<accession>A0A1S3CZ79</accession>
<dbReference type="KEGG" id="dci:103508107"/>
<keyword evidence="1" id="KW-0732">Signal</keyword>
<dbReference type="Proteomes" id="UP000079169">
    <property type="component" value="Unplaced"/>
</dbReference>
<gene>
    <name evidence="3" type="primary">LOC103508107</name>
</gene>
<reference evidence="3" key="1">
    <citation type="submission" date="2025-08" db="UniProtKB">
        <authorList>
            <consortium name="RefSeq"/>
        </authorList>
    </citation>
    <scope>IDENTIFICATION</scope>
</reference>
<organism evidence="2 3">
    <name type="scientific">Diaphorina citri</name>
    <name type="common">Asian citrus psyllid</name>
    <dbReference type="NCBI Taxonomy" id="121845"/>
    <lineage>
        <taxon>Eukaryota</taxon>
        <taxon>Metazoa</taxon>
        <taxon>Ecdysozoa</taxon>
        <taxon>Arthropoda</taxon>
        <taxon>Hexapoda</taxon>
        <taxon>Insecta</taxon>
        <taxon>Pterygota</taxon>
        <taxon>Neoptera</taxon>
        <taxon>Paraneoptera</taxon>
        <taxon>Hemiptera</taxon>
        <taxon>Sternorrhyncha</taxon>
        <taxon>Psylloidea</taxon>
        <taxon>Psyllidae</taxon>
        <taxon>Diaphorininae</taxon>
        <taxon>Diaphorina</taxon>
    </lineage>
</organism>
<sequence length="270" mass="31424">MHAKVALFLMTWYCAMLMRGRVSARVNLTADRLLLLEMENKYLNVFPPSHCPMRRTTRTEQEIMDSLDACVDSDELLNKMIVKVQDALERVVSFIKIHGSSTTLSRMQLRRLQRYRNQLHGDNFISVFTCPICSIKSITFIGLWKHMSGLHNIYLRAKGMLSTIIAKDTFITPRKLIIKRKRVNATQADGAGVSETVRRMLRKIRRKVTTLTTSTEAPTMPMVERKRKMAHDVVGEIMQKWAMRHAMGQNETMRINKDVQKEWQRFRHMG</sequence>
<dbReference type="GeneID" id="103508107"/>
<proteinExistence type="predicted"/>
<name>A0A1S3CZ79_DIACI</name>
<dbReference type="AlphaFoldDB" id="A0A1S3CZ79"/>
<evidence type="ECO:0000256" key="1">
    <source>
        <dbReference type="SAM" id="SignalP"/>
    </source>
</evidence>